<dbReference type="InterPro" id="IPR029058">
    <property type="entry name" value="AB_hydrolase_fold"/>
</dbReference>
<sequence length="273" mass="30011">MPFLPLGYKKIHYTDYPPSASQHSQRPRETFIFIHGLGSTQNYYHAIATQLQAQNFRCITFDTTGAGRSPYTQIEQSIESLSEDVMALMDALPVSPDVEKAIVVGHSMGGIIAAHLAATRSDRIVAAILIGPVYPSSKLIPVFEKRIPLVEKEGMDAMANTIPSAATAEGTSPLIKGFIRELLLAQDPAGYCSNCRVIINAKKPDYGKIAIPVLIVAGDEDKSAPVEDCERIYDEIGTGDKRMKTMRNVGHWHCVEKPEEVGKLILDFIQEIQ</sequence>
<reference evidence="2" key="1">
    <citation type="journal article" date="2020" name="Stud. Mycol.">
        <title>101 Dothideomycetes genomes: a test case for predicting lifestyles and emergence of pathogens.</title>
        <authorList>
            <person name="Haridas S."/>
            <person name="Albert R."/>
            <person name="Binder M."/>
            <person name="Bloem J."/>
            <person name="Labutti K."/>
            <person name="Salamov A."/>
            <person name="Andreopoulos B."/>
            <person name="Baker S."/>
            <person name="Barry K."/>
            <person name="Bills G."/>
            <person name="Bluhm B."/>
            <person name="Cannon C."/>
            <person name="Castanera R."/>
            <person name="Culley D."/>
            <person name="Daum C."/>
            <person name="Ezra D."/>
            <person name="Gonzalez J."/>
            <person name="Henrissat B."/>
            <person name="Kuo A."/>
            <person name="Liang C."/>
            <person name="Lipzen A."/>
            <person name="Lutzoni F."/>
            <person name="Magnuson J."/>
            <person name="Mondo S."/>
            <person name="Nolan M."/>
            <person name="Ohm R."/>
            <person name="Pangilinan J."/>
            <person name="Park H.-J."/>
            <person name="Ramirez L."/>
            <person name="Alfaro M."/>
            <person name="Sun H."/>
            <person name="Tritt A."/>
            <person name="Yoshinaga Y."/>
            <person name="Zwiers L.-H."/>
            <person name="Turgeon B."/>
            <person name="Goodwin S."/>
            <person name="Spatafora J."/>
            <person name="Crous P."/>
            <person name="Grigoriev I."/>
        </authorList>
    </citation>
    <scope>NUCLEOTIDE SEQUENCE</scope>
    <source>
        <strain evidence="2">ATCC 74209</strain>
    </source>
</reference>
<accession>A0A9P4JAN1</accession>
<dbReference type="GO" id="GO:0046464">
    <property type="term" value="P:acylglycerol catabolic process"/>
    <property type="evidence" value="ECO:0007669"/>
    <property type="project" value="TreeGrafter"/>
</dbReference>
<evidence type="ECO:0000313" key="3">
    <source>
        <dbReference type="Proteomes" id="UP000799536"/>
    </source>
</evidence>
<dbReference type="SUPFAM" id="SSF53474">
    <property type="entry name" value="alpha/beta-Hydrolases"/>
    <property type="match status" value="1"/>
</dbReference>
<dbReference type="PANTHER" id="PTHR43798">
    <property type="entry name" value="MONOACYLGLYCEROL LIPASE"/>
    <property type="match status" value="1"/>
</dbReference>
<feature type="domain" description="Serine aminopeptidase S33" evidence="1">
    <location>
        <begin position="26"/>
        <end position="147"/>
    </location>
</feature>
<dbReference type="GO" id="GO:0047372">
    <property type="term" value="F:monoacylglycerol lipase activity"/>
    <property type="evidence" value="ECO:0007669"/>
    <property type="project" value="TreeGrafter"/>
</dbReference>
<dbReference type="EMBL" id="ML994510">
    <property type="protein sequence ID" value="KAF2196037.1"/>
    <property type="molecule type" value="Genomic_DNA"/>
</dbReference>
<gene>
    <name evidence="2" type="ORF">GQ43DRAFT_445477</name>
</gene>
<dbReference type="PRINTS" id="PR00111">
    <property type="entry name" value="ABHYDROLASE"/>
</dbReference>
<name>A0A9P4JAN1_9PLEO</name>
<proteinExistence type="predicted"/>
<dbReference type="Gene3D" id="3.40.50.1820">
    <property type="entry name" value="alpha/beta hydrolase"/>
    <property type="match status" value="1"/>
</dbReference>
<dbReference type="InterPro" id="IPR000073">
    <property type="entry name" value="AB_hydrolase_1"/>
</dbReference>
<dbReference type="InterPro" id="IPR022742">
    <property type="entry name" value="Hydrolase_4"/>
</dbReference>
<comment type="caution">
    <text evidence="2">The sequence shown here is derived from an EMBL/GenBank/DDBJ whole genome shotgun (WGS) entry which is preliminary data.</text>
</comment>
<keyword evidence="2" id="KW-0378">Hydrolase</keyword>
<dbReference type="AlphaFoldDB" id="A0A9P4JAN1"/>
<evidence type="ECO:0000313" key="2">
    <source>
        <dbReference type="EMBL" id="KAF2196037.1"/>
    </source>
</evidence>
<dbReference type="PANTHER" id="PTHR43798:SF5">
    <property type="entry name" value="MONOACYLGLYCEROL LIPASE ABHD6"/>
    <property type="match status" value="1"/>
</dbReference>
<keyword evidence="3" id="KW-1185">Reference proteome</keyword>
<dbReference type="OrthoDB" id="408373at2759"/>
<protein>
    <submittedName>
        <fullName evidence="2">Alpha/beta hydrolase</fullName>
    </submittedName>
</protein>
<evidence type="ECO:0000259" key="1">
    <source>
        <dbReference type="Pfam" id="PF12146"/>
    </source>
</evidence>
<organism evidence="2 3">
    <name type="scientific">Delitschia confertaspora ATCC 74209</name>
    <dbReference type="NCBI Taxonomy" id="1513339"/>
    <lineage>
        <taxon>Eukaryota</taxon>
        <taxon>Fungi</taxon>
        <taxon>Dikarya</taxon>
        <taxon>Ascomycota</taxon>
        <taxon>Pezizomycotina</taxon>
        <taxon>Dothideomycetes</taxon>
        <taxon>Pleosporomycetidae</taxon>
        <taxon>Pleosporales</taxon>
        <taxon>Delitschiaceae</taxon>
        <taxon>Delitschia</taxon>
    </lineage>
</organism>
<dbReference type="Proteomes" id="UP000799536">
    <property type="component" value="Unassembled WGS sequence"/>
</dbReference>
<dbReference type="InterPro" id="IPR050266">
    <property type="entry name" value="AB_hydrolase_sf"/>
</dbReference>
<dbReference type="GO" id="GO:0016020">
    <property type="term" value="C:membrane"/>
    <property type="evidence" value="ECO:0007669"/>
    <property type="project" value="TreeGrafter"/>
</dbReference>
<dbReference type="Pfam" id="PF12146">
    <property type="entry name" value="Hydrolase_4"/>
    <property type="match status" value="1"/>
</dbReference>